<keyword evidence="3" id="KW-1185">Reference proteome</keyword>
<protein>
    <recommendedName>
        <fullName evidence="4">OsmC family protein</fullName>
    </recommendedName>
</protein>
<dbReference type="InterPro" id="IPR003718">
    <property type="entry name" value="OsmC/Ohr_fam"/>
</dbReference>
<dbReference type="Proteomes" id="UP001499854">
    <property type="component" value="Unassembled WGS sequence"/>
</dbReference>
<gene>
    <name evidence="2" type="ORF">GCM10009838_78670</name>
</gene>
<keyword evidence="1" id="KW-0472">Membrane</keyword>
<keyword evidence="1" id="KW-1133">Transmembrane helix</keyword>
<dbReference type="EMBL" id="BAAAQM010000070">
    <property type="protein sequence ID" value="GAA2001188.1"/>
    <property type="molecule type" value="Genomic_DNA"/>
</dbReference>
<dbReference type="InterPro" id="IPR036102">
    <property type="entry name" value="OsmC/Ohrsf"/>
</dbReference>
<feature type="transmembrane region" description="Helical" evidence="1">
    <location>
        <begin position="20"/>
        <end position="40"/>
    </location>
</feature>
<evidence type="ECO:0000313" key="3">
    <source>
        <dbReference type="Proteomes" id="UP001499854"/>
    </source>
</evidence>
<dbReference type="InterPro" id="IPR015946">
    <property type="entry name" value="KH_dom-like_a/b"/>
</dbReference>
<dbReference type="Pfam" id="PF02566">
    <property type="entry name" value="OsmC"/>
    <property type="match status" value="1"/>
</dbReference>
<organism evidence="2 3">
    <name type="scientific">Catenulispora subtropica</name>
    <dbReference type="NCBI Taxonomy" id="450798"/>
    <lineage>
        <taxon>Bacteria</taxon>
        <taxon>Bacillati</taxon>
        <taxon>Actinomycetota</taxon>
        <taxon>Actinomycetes</taxon>
        <taxon>Catenulisporales</taxon>
        <taxon>Catenulisporaceae</taxon>
        <taxon>Catenulispora</taxon>
    </lineage>
</organism>
<dbReference type="PANTHER" id="PTHR39624:SF2">
    <property type="entry name" value="OSMC-LIKE PROTEIN"/>
    <property type="match status" value="1"/>
</dbReference>
<dbReference type="PANTHER" id="PTHR39624">
    <property type="entry name" value="PROTEIN INVOLVED IN RIMO-MEDIATED BETA-METHYLTHIOLATION OF RIBOSOMAL PROTEIN S12 YCAO"/>
    <property type="match status" value="1"/>
</dbReference>
<evidence type="ECO:0000313" key="2">
    <source>
        <dbReference type="EMBL" id="GAA2001188.1"/>
    </source>
</evidence>
<comment type="caution">
    <text evidence="2">The sequence shown here is derived from an EMBL/GenBank/DDBJ whole genome shotgun (WGS) entry which is preliminary data.</text>
</comment>
<evidence type="ECO:0000256" key="1">
    <source>
        <dbReference type="SAM" id="Phobius"/>
    </source>
</evidence>
<proteinExistence type="predicted"/>
<dbReference type="PROSITE" id="PS51257">
    <property type="entry name" value="PROKAR_LIPOPROTEIN"/>
    <property type="match status" value="1"/>
</dbReference>
<keyword evidence="1" id="KW-0812">Transmembrane</keyword>
<accession>A0ABP5ELP4</accession>
<dbReference type="RefSeq" id="WP_344662302.1">
    <property type="nucleotide sequence ID" value="NZ_BAAAQM010000070.1"/>
</dbReference>
<evidence type="ECO:0008006" key="4">
    <source>
        <dbReference type="Google" id="ProtNLM"/>
    </source>
</evidence>
<reference evidence="3" key="1">
    <citation type="journal article" date="2019" name="Int. J. Syst. Evol. Microbiol.">
        <title>The Global Catalogue of Microorganisms (GCM) 10K type strain sequencing project: providing services to taxonomists for standard genome sequencing and annotation.</title>
        <authorList>
            <consortium name="The Broad Institute Genomics Platform"/>
            <consortium name="The Broad Institute Genome Sequencing Center for Infectious Disease"/>
            <person name="Wu L."/>
            <person name="Ma J."/>
        </authorList>
    </citation>
    <scope>NUCLEOTIDE SEQUENCE [LARGE SCALE GENOMIC DNA]</scope>
    <source>
        <strain evidence="3">JCM 16013</strain>
    </source>
</reference>
<sequence length="113" mass="11964">MRGHAVLVDQPAGAGGDDTAPTPTALFVASLASCVAFYAGRFLDRHHLDRTGLRVTAEFAMATGRPARVGSVLLRLTAPGLPVERRAALHAVVSKCTVHNSLHQPPQVDIDFV</sequence>
<dbReference type="SUPFAM" id="SSF82784">
    <property type="entry name" value="OsmC-like"/>
    <property type="match status" value="1"/>
</dbReference>
<name>A0ABP5ELP4_9ACTN</name>
<dbReference type="Gene3D" id="3.30.300.20">
    <property type="match status" value="1"/>
</dbReference>